<keyword evidence="2" id="KW-0479">Metal-binding</keyword>
<dbReference type="InterPro" id="IPR032416">
    <property type="entry name" value="Peptidase_M24_C"/>
</dbReference>
<dbReference type="Pfam" id="PF01321">
    <property type="entry name" value="Creatinase_N"/>
    <property type="match status" value="1"/>
</dbReference>
<dbReference type="AlphaFoldDB" id="A0A2Y9B2I0"/>
<dbReference type="GO" id="GO:0005737">
    <property type="term" value="C:cytoplasm"/>
    <property type="evidence" value="ECO:0007669"/>
    <property type="project" value="UniProtKB-ARBA"/>
</dbReference>
<organism evidence="8 10">
    <name type="scientific">Jannaschia seohaensis</name>
    <dbReference type="NCBI Taxonomy" id="475081"/>
    <lineage>
        <taxon>Bacteria</taxon>
        <taxon>Pseudomonadati</taxon>
        <taxon>Pseudomonadota</taxon>
        <taxon>Alphaproteobacteria</taxon>
        <taxon>Rhodobacterales</taxon>
        <taxon>Roseobacteraceae</taxon>
        <taxon>Jannaschia</taxon>
    </lineage>
</organism>
<evidence type="ECO:0000259" key="5">
    <source>
        <dbReference type="Pfam" id="PF01321"/>
    </source>
</evidence>
<feature type="domain" description="Peptidase M24" evidence="4">
    <location>
        <begin position="309"/>
        <end position="521"/>
    </location>
</feature>
<dbReference type="Gene3D" id="3.40.350.10">
    <property type="entry name" value="Creatinase/prolidase N-terminal domain"/>
    <property type="match status" value="2"/>
</dbReference>
<dbReference type="EMBL" id="QGDJ01000014">
    <property type="protein sequence ID" value="PWJ13330.1"/>
    <property type="molecule type" value="Genomic_DNA"/>
</dbReference>
<dbReference type="InterPro" id="IPR000994">
    <property type="entry name" value="Pept_M24"/>
</dbReference>
<dbReference type="Proteomes" id="UP000245839">
    <property type="component" value="Unassembled WGS sequence"/>
</dbReference>
<dbReference type="RefSeq" id="WP_109566013.1">
    <property type="nucleotide sequence ID" value="NZ_QGDJ01000014.1"/>
</dbReference>
<comment type="similarity">
    <text evidence="1">Belongs to the peptidase M24B family.</text>
</comment>
<reference evidence="7 9" key="2">
    <citation type="submission" date="2018-03" db="EMBL/GenBank/DDBJ databases">
        <title>Genomic Encyclopedia of Archaeal and Bacterial Type Strains, Phase II (KMG-II): from individual species to whole genera.</title>
        <authorList>
            <person name="Goeker M."/>
        </authorList>
    </citation>
    <scope>NUCLEOTIDE SEQUENCE [LARGE SCALE GENOMIC DNA]</scope>
    <source>
        <strain evidence="7 9">DSM 25227</strain>
    </source>
</reference>
<evidence type="ECO:0000313" key="9">
    <source>
        <dbReference type="Proteomes" id="UP000245839"/>
    </source>
</evidence>
<proteinExistence type="inferred from homology"/>
<dbReference type="InterPro" id="IPR033740">
    <property type="entry name" value="Pept_M24B"/>
</dbReference>
<keyword evidence="9" id="KW-1185">Reference proteome</keyword>
<evidence type="ECO:0000256" key="2">
    <source>
        <dbReference type="ARBA" id="ARBA00022723"/>
    </source>
</evidence>
<evidence type="ECO:0000313" key="7">
    <source>
        <dbReference type="EMBL" id="PWJ13330.1"/>
    </source>
</evidence>
<dbReference type="Pfam" id="PF00557">
    <property type="entry name" value="Peptidase_M24"/>
    <property type="match status" value="1"/>
</dbReference>
<dbReference type="InterPro" id="IPR029149">
    <property type="entry name" value="Creatin/AminoP/Spt16_N"/>
</dbReference>
<dbReference type="GO" id="GO:0046872">
    <property type="term" value="F:metal ion binding"/>
    <property type="evidence" value="ECO:0007669"/>
    <property type="project" value="UniProtKB-KW"/>
</dbReference>
<keyword evidence="8" id="KW-0645">Protease</keyword>
<dbReference type="PANTHER" id="PTHR43763">
    <property type="entry name" value="XAA-PRO AMINOPEPTIDASE 1"/>
    <property type="match status" value="1"/>
</dbReference>
<reference evidence="8 10" key="1">
    <citation type="submission" date="2016-10" db="EMBL/GenBank/DDBJ databases">
        <authorList>
            <person name="Cai Z."/>
        </authorList>
    </citation>
    <scope>NUCLEOTIDE SEQUENCE [LARGE SCALE GENOMIC DNA]</scope>
    <source>
        <strain evidence="8 10">DSM 25227</strain>
    </source>
</reference>
<gene>
    <name evidence="7" type="ORF">BCF38_11493</name>
    <name evidence="8" type="ORF">SAMN05421539_11493</name>
</gene>
<feature type="domain" description="Peptidase M24 C-terminal" evidence="6">
    <location>
        <begin position="532"/>
        <end position="592"/>
    </location>
</feature>
<keyword evidence="3" id="KW-0378">Hydrolase</keyword>
<evidence type="ECO:0000259" key="6">
    <source>
        <dbReference type="Pfam" id="PF16188"/>
    </source>
</evidence>
<sequence length="594" mass="64158">MFQTFDVTARPQDAPPRVARLRAWMAEQGLDAFIVPRADAHQGEYVAPCDARLAWISGFTGSAGFAVILAGRAALFVDGRYTVQAKAQTDPATFERVAWPDTSLAAWLKSALPQGGRVGFDPWLHTVAEMEKLRGLDGIALEPVANGVDAVWEDRPAPPMGAMRAYPDALAGRAHAEKRAQIAEALRAAGVAAFVTTQPDAIAWLLNIRGADIERTPIAQAFAVIHADATVDLICAPEKTTPVADHLGDAVRVVPSEQLPTLLAGIEGAVGYDKTTCPVALAEMPGEARAMDDPLALPKACKTEAEIDATREAHLRDGAAMVRFLRWLDEDRPDDLTEIGVAQALEGFRRDTNQLLEISFETIAGAGPNAALPHYRVNVETDRPIAGEPVLLVDSGGQYLDGTTDITRTVPVAAPDPEVAHHFTRVLQGMIAVSRARFPKGVAGCHLDALARAPLWAEHKDYDHGTGHGVGVYLGVHEGPQRISRVSQVPLAPGMILSNEPGYYREGAFGIRIENLIVVREAERPAGGDDRKMLDFETLTWVPIDRRLIAAELLSPDERAWLDAYHAEVAARIGPRVEGADRDWLLRMTAPLGS</sequence>
<dbReference type="OrthoDB" id="9806388at2"/>
<name>A0A2Y9B2I0_9RHOB</name>
<evidence type="ECO:0000313" key="10">
    <source>
        <dbReference type="Proteomes" id="UP000251571"/>
    </source>
</evidence>
<dbReference type="PANTHER" id="PTHR43763:SF6">
    <property type="entry name" value="XAA-PRO AMINOPEPTIDASE 1"/>
    <property type="match status" value="1"/>
</dbReference>
<evidence type="ECO:0000256" key="3">
    <source>
        <dbReference type="ARBA" id="ARBA00022801"/>
    </source>
</evidence>
<dbReference type="Pfam" id="PF16189">
    <property type="entry name" value="Creatinase_N_2"/>
    <property type="match status" value="1"/>
</dbReference>
<accession>A0A2Y9B2I0</accession>
<dbReference type="CDD" id="cd01085">
    <property type="entry name" value="APP"/>
    <property type="match status" value="1"/>
</dbReference>
<dbReference type="InterPro" id="IPR036005">
    <property type="entry name" value="Creatinase/aminopeptidase-like"/>
</dbReference>
<dbReference type="Proteomes" id="UP000251571">
    <property type="component" value="Unassembled WGS sequence"/>
</dbReference>
<dbReference type="InterPro" id="IPR000587">
    <property type="entry name" value="Creatinase_N"/>
</dbReference>
<evidence type="ECO:0000313" key="8">
    <source>
        <dbReference type="EMBL" id="SSA50656.1"/>
    </source>
</evidence>
<feature type="domain" description="Creatinase N-terminal" evidence="5">
    <location>
        <begin position="17"/>
        <end position="145"/>
    </location>
</feature>
<dbReference type="GO" id="GO:0070006">
    <property type="term" value="F:metalloaminopeptidase activity"/>
    <property type="evidence" value="ECO:0007669"/>
    <property type="project" value="InterPro"/>
</dbReference>
<dbReference type="SUPFAM" id="SSF53092">
    <property type="entry name" value="Creatinase/prolidase N-terminal domain"/>
    <property type="match status" value="1"/>
</dbReference>
<dbReference type="Pfam" id="PF16188">
    <property type="entry name" value="Peptidase_M24_C"/>
    <property type="match status" value="1"/>
</dbReference>
<dbReference type="SUPFAM" id="SSF55920">
    <property type="entry name" value="Creatinase/aminopeptidase"/>
    <property type="match status" value="1"/>
</dbReference>
<dbReference type="Gene3D" id="3.90.230.10">
    <property type="entry name" value="Creatinase/methionine aminopeptidase superfamily"/>
    <property type="match status" value="1"/>
</dbReference>
<dbReference type="EMBL" id="UETC01000014">
    <property type="protein sequence ID" value="SSA50656.1"/>
    <property type="molecule type" value="Genomic_DNA"/>
</dbReference>
<dbReference type="FunFam" id="3.90.230.10:FF:000009">
    <property type="entry name" value="xaa-Pro aminopeptidase 2"/>
    <property type="match status" value="1"/>
</dbReference>
<dbReference type="InterPro" id="IPR050422">
    <property type="entry name" value="X-Pro_aminopeptidase_P"/>
</dbReference>
<keyword evidence="8" id="KW-0031">Aminopeptidase</keyword>
<protein>
    <submittedName>
        <fullName evidence="8">Xaa-Pro aminopeptidase</fullName>
    </submittedName>
</protein>
<evidence type="ECO:0000256" key="1">
    <source>
        <dbReference type="ARBA" id="ARBA00008766"/>
    </source>
</evidence>
<evidence type="ECO:0000259" key="4">
    <source>
        <dbReference type="Pfam" id="PF00557"/>
    </source>
</evidence>